<organism evidence="3 4">
    <name type="scientific">Podospora didyma</name>
    <dbReference type="NCBI Taxonomy" id="330526"/>
    <lineage>
        <taxon>Eukaryota</taxon>
        <taxon>Fungi</taxon>
        <taxon>Dikarya</taxon>
        <taxon>Ascomycota</taxon>
        <taxon>Pezizomycotina</taxon>
        <taxon>Sordariomycetes</taxon>
        <taxon>Sordariomycetidae</taxon>
        <taxon>Sordariales</taxon>
        <taxon>Podosporaceae</taxon>
        <taxon>Podospora</taxon>
    </lineage>
</organism>
<proteinExistence type="predicted"/>
<sequence length="281" mass="29067">MRFTSLVAALASLAGVASALQDLDSREPIDNVEIAERDATDMFSDMYARDMAASIVTNMHQRRGRGSAAPAAKGKAAPAVKGKGKTAAAAAAAPPAANGKGKGRTGGSCRRRAAKNAKKNSKRDLDMPISRVKPRSDSGSSVVSLIETHGNTVYVNMGGATAIAAAQTAVVAGVDGCTSIHFFDSTRCIGAAHITAGEEGKETPAATRQYGTGATKVEIWANSQAKAELVKGLVRIALGGASANNVEINARVYQYDPNVEEGTCWVFTAAPTQRTVTQTEG</sequence>
<feature type="compositionally biased region" description="Low complexity" evidence="1">
    <location>
        <begin position="66"/>
        <end position="99"/>
    </location>
</feature>
<dbReference type="AlphaFoldDB" id="A0AAE0NXD6"/>
<feature type="region of interest" description="Disordered" evidence="1">
    <location>
        <begin position="60"/>
        <end position="141"/>
    </location>
</feature>
<evidence type="ECO:0000256" key="2">
    <source>
        <dbReference type="SAM" id="SignalP"/>
    </source>
</evidence>
<keyword evidence="4" id="KW-1185">Reference proteome</keyword>
<reference evidence="3" key="2">
    <citation type="submission" date="2023-06" db="EMBL/GenBank/DDBJ databases">
        <authorList>
            <consortium name="Lawrence Berkeley National Laboratory"/>
            <person name="Haridas S."/>
            <person name="Hensen N."/>
            <person name="Bonometti L."/>
            <person name="Westerberg I."/>
            <person name="Brannstrom I.O."/>
            <person name="Guillou S."/>
            <person name="Cros-Aarteil S."/>
            <person name="Calhoun S."/>
            <person name="Kuo A."/>
            <person name="Mondo S."/>
            <person name="Pangilinan J."/>
            <person name="Riley R."/>
            <person name="LaButti K."/>
            <person name="Andreopoulos B."/>
            <person name="Lipzen A."/>
            <person name="Chen C."/>
            <person name="Yanf M."/>
            <person name="Daum C."/>
            <person name="Ng V."/>
            <person name="Clum A."/>
            <person name="Steindorff A."/>
            <person name="Ohm R."/>
            <person name="Martin F."/>
            <person name="Silar P."/>
            <person name="Natvig D."/>
            <person name="Lalanne C."/>
            <person name="Gautier V."/>
            <person name="Ament-velasquez S.L."/>
            <person name="Kruys A."/>
            <person name="Hutchinson M.I."/>
            <person name="Powell A.J."/>
            <person name="Barry K."/>
            <person name="Miller A.N."/>
            <person name="Grigoriev I.V."/>
            <person name="Debuchy R."/>
            <person name="Gladieux P."/>
            <person name="Thoren M.H."/>
            <person name="Johannesson H."/>
        </authorList>
    </citation>
    <scope>NUCLEOTIDE SEQUENCE</scope>
    <source>
        <strain evidence="3">CBS 232.78</strain>
    </source>
</reference>
<keyword evidence="2" id="KW-0732">Signal</keyword>
<gene>
    <name evidence="3" type="ORF">B0H63DRAFT_518654</name>
</gene>
<dbReference type="Proteomes" id="UP001285441">
    <property type="component" value="Unassembled WGS sequence"/>
</dbReference>
<feature type="signal peptide" evidence="2">
    <location>
        <begin position="1"/>
        <end position="19"/>
    </location>
</feature>
<evidence type="ECO:0008006" key="5">
    <source>
        <dbReference type="Google" id="ProtNLM"/>
    </source>
</evidence>
<reference evidence="3" key="1">
    <citation type="journal article" date="2023" name="Mol. Phylogenet. Evol.">
        <title>Genome-scale phylogeny and comparative genomics of the fungal order Sordariales.</title>
        <authorList>
            <person name="Hensen N."/>
            <person name="Bonometti L."/>
            <person name="Westerberg I."/>
            <person name="Brannstrom I.O."/>
            <person name="Guillou S."/>
            <person name="Cros-Aarteil S."/>
            <person name="Calhoun S."/>
            <person name="Haridas S."/>
            <person name="Kuo A."/>
            <person name="Mondo S."/>
            <person name="Pangilinan J."/>
            <person name="Riley R."/>
            <person name="LaButti K."/>
            <person name="Andreopoulos B."/>
            <person name="Lipzen A."/>
            <person name="Chen C."/>
            <person name="Yan M."/>
            <person name="Daum C."/>
            <person name="Ng V."/>
            <person name="Clum A."/>
            <person name="Steindorff A."/>
            <person name="Ohm R.A."/>
            <person name="Martin F."/>
            <person name="Silar P."/>
            <person name="Natvig D.O."/>
            <person name="Lalanne C."/>
            <person name="Gautier V."/>
            <person name="Ament-Velasquez S.L."/>
            <person name="Kruys A."/>
            <person name="Hutchinson M.I."/>
            <person name="Powell A.J."/>
            <person name="Barry K."/>
            <person name="Miller A.N."/>
            <person name="Grigoriev I.V."/>
            <person name="Debuchy R."/>
            <person name="Gladieux P."/>
            <person name="Hiltunen Thoren M."/>
            <person name="Johannesson H."/>
        </authorList>
    </citation>
    <scope>NUCLEOTIDE SEQUENCE</scope>
    <source>
        <strain evidence="3">CBS 232.78</strain>
    </source>
</reference>
<name>A0AAE0NXD6_9PEZI</name>
<evidence type="ECO:0000313" key="3">
    <source>
        <dbReference type="EMBL" id="KAK3389426.1"/>
    </source>
</evidence>
<feature type="chain" id="PRO_5041921441" description="Ecp2 effector protein domain-containing protein" evidence="2">
    <location>
        <begin position="20"/>
        <end position="281"/>
    </location>
</feature>
<protein>
    <recommendedName>
        <fullName evidence="5">Ecp2 effector protein domain-containing protein</fullName>
    </recommendedName>
</protein>
<accession>A0AAE0NXD6</accession>
<feature type="compositionally biased region" description="Basic residues" evidence="1">
    <location>
        <begin position="109"/>
        <end position="121"/>
    </location>
</feature>
<dbReference type="EMBL" id="JAULSW010000002">
    <property type="protein sequence ID" value="KAK3389426.1"/>
    <property type="molecule type" value="Genomic_DNA"/>
</dbReference>
<evidence type="ECO:0000256" key="1">
    <source>
        <dbReference type="SAM" id="MobiDB-lite"/>
    </source>
</evidence>
<comment type="caution">
    <text evidence="3">The sequence shown here is derived from an EMBL/GenBank/DDBJ whole genome shotgun (WGS) entry which is preliminary data.</text>
</comment>
<evidence type="ECO:0000313" key="4">
    <source>
        <dbReference type="Proteomes" id="UP001285441"/>
    </source>
</evidence>